<dbReference type="AlphaFoldDB" id="A0A1C7M7X0"/>
<evidence type="ECO:0000313" key="2">
    <source>
        <dbReference type="EMBL" id="OBZ72486.1"/>
    </source>
</evidence>
<accession>A0A1C7M7X0</accession>
<keyword evidence="3" id="KW-1185">Reference proteome</keyword>
<gene>
    <name evidence="2" type="ORF">A0H81_07411</name>
</gene>
<feature type="region of interest" description="Disordered" evidence="1">
    <location>
        <begin position="192"/>
        <end position="237"/>
    </location>
</feature>
<protein>
    <submittedName>
        <fullName evidence="2">Uncharacterized protein</fullName>
    </submittedName>
</protein>
<evidence type="ECO:0000313" key="3">
    <source>
        <dbReference type="Proteomes" id="UP000092993"/>
    </source>
</evidence>
<evidence type="ECO:0000256" key="1">
    <source>
        <dbReference type="SAM" id="MobiDB-lite"/>
    </source>
</evidence>
<comment type="caution">
    <text evidence="2">The sequence shown here is derived from an EMBL/GenBank/DDBJ whole genome shotgun (WGS) entry which is preliminary data.</text>
</comment>
<name>A0A1C7M7X0_GRIFR</name>
<dbReference type="Proteomes" id="UP000092993">
    <property type="component" value="Unassembled WGS sequence"/>
</dbReference>
<organism evidence="2 3">
    <name type="scientific">Grifola frondosa</name>
    <name type="common">Maitake</name>
    <name type="synonym">Polyporus frondosus</name>
    <dbReference type="NCBI Taxonomy" id="5627"/>
    <lineage>
        <taxon>Eukaryota</taxon>
        <taxon>Fungi</taxon>
        <taxon>Dikarya</taxon>
        <taxon>Basidiomycota</taxon>
        <taxon>Agaricomycotina</taxon>
        <taxon>Agaricomycetes</taxon>
        <taxon>Polyporales</taxon>
        <taxon>Grifolaceae</taxon>
        <taxon>Grifola</taxon>
    </lineage>
</organism>
<sequence>MKTRYPIRTENFSATAPWDQDQVPVNVNYPVWGRACNASRADANASDREKAGIPDFVLFMDPKADRNVCIGEGKAFWSFSHTDFADFVMDTAYNGFFDWGDDRSDKAFYAVKQVWGELIYYNSSWGFITNGKELVILVKTGEYELAVTPVHDICDDTLYKALIGLCFASIDGRKADGSDSIDLITRLCGPLTAPPPAPPGAVVKDDEDTDISVDSDDSKDETYNPNDHPSDDSMSDH</sequence>
<dbReference type="OMA" id="WGRACNA"/>
<feature type="compositionally biased region" description="Basic and acidic residues" evidence="1">
    <location>
        <begin position="228"/>
        <end position="237"/>
    </location>
</feature>
<dbReference type="EMBL" id="LUGG01000009">
    <property type="protein sequence ID" value="OBZ72486.1"/>
    <property type="molecule type" value="Genomic_DNA"/>
</dbReference>
<proteinExistence type="predicted"/>
<reference evidence="2 3" key="1">
    <citation type="submission" date="2016-03" db="EMBL/GenBank/DDBJ databases">
        <title>Whole genome sequencing of Grifola frondosa 9006-11.</title>
        <authorList>
            <person name="Min B."/>
            <person name="Park H."/>
            <person name="Kim J.-G."/>
            <person name="Cho H."/>
            <person name="Oh Y.-L."/>
            <person name="Kong W.-S."/>
            <person name="Choi I.-G."/>
        </authorList>
    </citation>
    <scope>NUCLEOTIDE SEQUENCE [LARGE SCALE GENOMIC DNA]</scope>
    <source>
        <strain evidence="2 3">9006-11</strain>
    </source>
</reference>
<dbReference type="OrthoDB" id="2804524at2759"/>
<feature type="compositionally biased region" description="Acidic residues" evidence="1">
    <location>
        <begin position="205"/>
        <end position="219"/>
    </location>
</feature>